<feature type="compositionally biased region" description="Basic and acidic residues" evidence="1">
    <location>
        <begin position="1"/>
        <end position="43"/>
    </location>
</feature>
<reference evidence="2 3" key="1">
    <citation type="journal article" date="2019" name="Nat. Plants">
        <title>Stout camphor tree genome fills gaps in understanding of flowering plant genome evolution.</title>
        <authorList>
            <person name="Chaw S.M."/>
            <person name="Liu Y.C."/>
            <person name="Wu Y.W."/>
            <person name="Wang H.Y."/>
            <person name="Lin C.I."/>
            <person name="Wu C.S."/>
            <person name="Ke H.M."/>
            <person name="Chang L.Y."/>
            <person name="Hsu C.Y."/>
            <person name="Yang H.T."/>
            <person name="Sudianto E."/>
            <person name="Hsu M.H."/>
            <person name="Wu K.P."/>
            <person name="Wang L.N."/>
            <person name="Leebens-Mack J.H."/>
            <person name="Tsai I.J."/>
        </authorList>
    </citation>
    <scope>NUCLEOTIDE SEQUENCE [LARGE SCALE GENOMIC DNA]</scope>
    <source>
        <strain evidence="3">cv. Chaw 1501</strain>
        <tissue evidence="2">Young leaves</tissue>
    </source>
</reference>
<dbReference type="OrthoDB" id="10638670at2759"/>
<dbReference type="Proteomes" id="UP000283530">
    <property type="component" value="Unassembled WGS sequence"/>
</dbReference>
<gene>
    <name evidence="2" type="ORF">CKAN_00314000</name>
</gene>
<feature type="compositionally biased region" description="Polar residues" evidence="1">
    <location>
        <begin position="49"/>
        <end position="66"/>
    </location>
</feature>
<name>A0A3S3N8M7_9MAGN</name>
<dbReference type="EMBL" id="QPKB01000001">
    <property type="protein sequence ID" value="RWR74796.1"/>
    <property type="molecule type" value="Genomic_DNA"/>
</dbReference>
<feature type="region of interest" description="Disordered" evidence="1">
    <location>
        <begin position="1"/>
        <end position="71"/>
    </location>
</feature>
<accession>A0A3S3N8M7</accession>
<protein>
    <submittedName>
        <fullName evidence="2">Uncharacterized protein</fullName>
    </submittedName>
</protein>
<evidence type="ECO:0000313" key="3">
    <source>
        <dbReference type="Proteomes" id="UP000283530"/>
    </source>
</evidence>
<organism evidence="2 3">
    <name type="scientific">Cinnamomum micranthum f. kanehirae</name>
    <dbReference type="NCBI Taxonomy" id="337451"/>
    <lineage>
        <taxon>Eukaryota</taxon>
        <taxon>Viridiplantae</taxon>
        <taxon>Streptophyta</taxon>
        <taxon>Embryophyta</taxon>
        <taxon>Tracheophyta</taxon>
        <taxon>Spermatophyta</taxon>
        <taxon>Magnoliopsida</taxon>
        <taxon>Magnoliidae</taxon>
        <taxon>Laurales</taxon>
        <taxon>Lauraceae</taxon>
        <taxon>Cinnamomum</taxon>
    </lineage>
</organism>
<dbReference type="AlphaFoldDB" id="A0A3S3N8M7"/>
<sequence>MGEQERDRDRGGVRDDKKDHRRSTGDHKNDNASNHEEFREHAESLTAGRDSSASRLKETYNSSSRELNMHKKKTGCKRGNMMIRNVIIVHPVPERKFREMTNIKVKLFLLMRIMIPMQKKLKALHSDKATDYTEDAISYH</sequence>
<evidence type="ECO:0000256" key="1">
    <source>
        <dbReference type="SAM" id="MobiDB-lite"/>
    </source>
</evidence>
<comment type="caution">
    <text evidence="2">The sequence shown here is derived from an EMBL/GenBank/DDBJ whole genome shotgun (WGS) entry which is preliminary data.</text>
</comment>
<keyword evidence="3" id="KW-1185">Reference proteome</keyword>
<evidence type="ECO:0000313" key="2">
    <source>
        <dbReference type="EMBL" id="RWR74796.1"/>
    </source>
</evidence>
<proteinExistence type="predicted"/>